<evidence type="ECO:0000256" key="1">
    <source>
        <dbReference type="SAM" id="MobiDB-lite"/>
    </source>
</evidence>
<evidence type="ECO:0000313" key="3">
    <source>
        <dbReference type="EMBL" id="KAJ8057973.1"/>
    </source>
</evidence>
<feature type="region of interest" description="Disordered" evidence="1">
    <location>
        <begin position="184"/>
        <end position="206"/>
    </location>
</feature>
<feature type="compositionally biased region" description="Low complexity" evidence="1">
    <location>
        <begin position="54"/>
        <end position="73"/>
    </location>
</feature>
<gene>
    <name evidence="3" type="ORF">OCU04_013146</name>
</gene>
<feature type="domain" description="DNA/RNA-binding protein Alba-like" evidence="2">
    <location>
        <begin position="101"/>
        <end position="171"/>
    </location>
</feature>
<dbReference type="GO" id="GO:0003676">
    <property type="term" value="F:nucleic acid binding"/>
    <property type="evidence" value="ECO:0007669"/>
    <property type="project" value="InterPro"/>
</dbReference>
<comment type="caution">
    <text evidence="3">The sequence shown here is derived from an EMBL/GenBank/DDBJ whole genome shotgun (WGS) entry which is preliminary data.</text>
</comment>
<evidence type="ECO:0000313" key="4">
    <source>
        <dbReference type="Proteomes" id="UP001152300"/>
    </source>
</evidence>
<feature type="region of interest" description="Disordered" evidence="1">
    <location>
        <begin position="1"/>
        <end position="73"/>
    </location>
</feature>
<dbReference type="InterPro" id="IPR002775">
    <property type="entry name" value="DNA/RNA-bd_Alba-like"/>
</dbReference>
<keyword evidence="4" id="KW-1185">Reference proteome</keyword>
<evidence type="ECO:0000259" key="2">
    <source>
        <dbReference type="Pfam" id="PF01918"/>
    </source>
</evidence>
<accession>A0A9X0ABT6</accession>
<reference evidence="3" key="1">
    <citation type="submission" date="2022-11" db="EMBL/GenBank/DDBJ databases">
        <title>Genome Resource of Sclerotinia nivalis Strain SnTB1, a Plant Pathogen Isolated from American Ginseng.</title>
        <authorList>
            <person name="Fan S."/>
        </authorList>
    </citation>
    <scope>NUCLEOTIDE SEQUENCE</scope>
    <source>
        <strain evidence="3">SnTB1</strain>
    </source>
</reference>
<feature type="compositionally biased region" description="Basic and acidic residues" evidence="1">
    <location>
        <begin position="13"/>
        <end position="36"/>
    </location>
</feature>
<dbReference type="OrthoDB" id="424402at2759"/>
<organism evidence="3 4">
    <name type="scientific">Sclerotinia nivalis</name>
    <dbReference type="NCBI Taxonomy" id="352851"/>
    <lineage>
        <taxon>Eukaryota</taxon>
        <taxon>Fungi</taxon>
        <taxon>Dikarya</taxon>
        <taxon>Ascomycota</taxon>
        <taxon>Pezizomycotina</taxon>
        <taxon>Leotiomycetes</taxon>
        <taxon>Helotiales</taxon>
        <taxon>Sclerotiniaceae</taxon>
        <taxon>Sclerotinia</taxon>
    </lineage>
</organism>
<dbReference type="Pfam" id="PF01918">
    <property type="entry name" value="Alba"/>
    <property type="match status" value="1"/>
</dbReference>
<name>A0A9X0ABT6_9HELO</name>
<dbReference type="AlphaFoldDB" id="A0A9X0ABT6"/>
<sequence>MARTKMAGRKGPVGKEYRDNQKRKREEAESACKDKGNFPSTFQDQDRPSKKPKPTTTTLQTTCQQAPSTTSVPVTTAPVNLQAQRQIPAPHDLTRTHQTTEMSILSSSQIQKKASRILSILSTFSFSDPTPHVVLLSAKAPVACKLISIAEIVKRELAKSGAKWFQYNVVGELSTTIPRNYTEIGKDENEKEAEEEGDVEMKDEGEEEAFEVMKTPFERALEAEERPKIRGLATLSLYLSRVRIESLKKIYGEQTNALT</sequence>
<proteinExistence type="predicted"/>
<dbReference type="Proteomes" id="UP001152300">
    <property type="component" value="Unassembled WGS sequence"/>
</dbReference>
<protein>
    <recommendedName>
        <fullName evidence="2">DNA/RNA-binding protein Alba-like domain-containing protein</fullName>
    </recommendedName>
</protein>
<feature type="compositionally biased region" description="Acidic residues" evidence="1">
    <location>
        <begin position="190"/>
        <end position="206"/>
    </location>
</feature>
<dbReference type="EMBL" id="JAPEIS010000018">
    <property type="protein sequence ID" value="KAJ8057973.1"/>
    <property type="molecule type" value="Genomic_DNA"/>
</dbReference>